<dbReference type="AlphaFoldDB" id="A0A852RU04"/>
<gene>
    <name evidence="1" type="ORF">BJ958_004252</name>
</gene>
<reference evidence="1 2" key="1">
    <citation type="submission" date="2020-07" db="EMBL/GenBank/DDBJ databases">
        <title>Sequencing the genomes of 1000 actinobacteria strains.</title>
        <authorList>
            <person name="Klenk H.-P."/>
        </authorList>
    </citation>
    <scope>NUCLEOTIDE SEQUENCE [LARGE SCALE GENOMIC DNA]</scope>
    <source>
        <strain evidence="1 2">DSM 19082</strain>
    </source>
</reference>
<organism evidence="1 2">
    <name type="scientific">Nocardioides kongjuensis</name>
    <dbReference type="NCBI Taxonomy" id="349522"/>
    <lineage>
        <taxon>Bacteria</taxon>
        <taxon>Bacillati</taxon>
        <taxon>Actinomycetota</taxon>
        <taxon>Actinomycetes</taxon>
        <taxon>Propionibacteriales</taxon>
        <taxon>Nocardioidaceae</taxon>
        <taxon>Nocardioides</taxon>
    </lineage>
</organism>
<accession>A0A852RU04</accession>
<name>A0A852RU04_9ACTN</name>
<dbReference type="Proteomes" id="UP000582231">
    <property type="component" value="Unassembled WGS sequence"/>
</dbReference>
<comment type="caution">
    <text evidence="1">The sequence shown here is derived from an EMBL/GenBank/DDBJ whole genome shotgun (WGS) entry which is preliminary data.</text>
</comment>
<evidence type="ECO:0000313" key="2">
    <source>
        <dbReference type="Proteomes" id="UP000582231"/>
    </source>
</evidence>
<proteinExistence type="predicted"/>
<evidence type="ECO:0000313" key="1">
    <source>
        <dbReference type="EMBL" id="NYD32706.1"/>
    </source>
</evidence>
<keyword evidence="2" id="KW-1185">Reference proteome</keyword>
<protein>
    <submittedName>
        <fullName evidence="1">Uncharacterized protein</fullName>
    </submittedName>
</protein>
<dbReference type="EMBL" id="JACCBF010000001">
    <property type="protein sequence ID" value="NYD32706.1"/>
    <property type="molecule type" value="Genomic_DNA"/>
</dbReference>
<dbReference type="RefSeq" id="WP_179728851.1">
    <property type="nucleotide sequence ID" value="NZ_BAABEF010000001.1"/>
</dbReference>
<sequence>MTLATSVGEEAASIKADFTEMLLVASPEASVATLAHAALDILGYRSPADDVDVTQLLGEAREREPSAEE</sequence>